<gene>
    <name evidence="3" type="ORF">LMG29542_02309</name>
</gene>
<keyword evidence="4" id="KW-1185">Reference proteome</keyword>
<organism evidence="3 4">
    <name type="scientific">Paraburkholderia humisilvae</name>
    <dbReference type="NCBI Taxonomy" id="627669"/>
    <lineage>
        <taxon>Bacteria</taxon>
        <taxon>Pseudomonadati</taxon>
        <taxon>Pseudomonadota</taxon>
        <taxon>Betaproteobacteria</taxon>
        <taxon>Burkholderiales</taxon>
        <taxon>Burkholderiaceae</taxon>
        <taxon>Paraburkholderia</taxon>
    </lineage>
</organism>
<evidence type="ECO:0000256" key="2">
    <source>
        <dbReference type="SAM" id="Phobius"/>
    </source>
</evidence>
<evidence type="ECO:0000313" key="4">
    <source>
        <dbReference type="Proteomes" id="UP000494363"/>
    </source>
</evidence>
<dbReference type="AlphaFoldDB" id="A0A6J5DMT4"/>
<evidence type="ECO:0000313" key="3">
    <source>
        <dbReference type="EMBL" id="CAB3754305.1"/>
    </source>
</evidence>
<sequence length="175" mass="19524">MPNAPKNALKGWTTDQARHRQLARIESTIRLSRQLARHPIRPGPAAQAGIFSGGMCYVLVNALEASLDHTRWHIGGHLGVVISTATALLAGVVVYRRWPYKTYSKKVSGMLAAYEPLDVDAFRAIQAVAESGSLGSEEILEWITREREEIRRRSAQTEALSRDPATRLPFLRKRP</sequence>
<reference evidence="3 4" key="1">
    <citation type="submission" date="2020-04" db="EMBL/GenBank/DDBJ databases">
        <authorList>
            <person name="De Canck E."/>
        </authorList>
    </citation>
    <scope>NUCLEOTIDE SEQUENCE [LARGE SCALE GENOMIC DNA]</scope>
    <source>
        <strain evidence="3 4">LMG 29542</strain>
    </source>
</reference>
<dbReference type="EMBL" id="CADIKH010000009">
    <property type="protein sequence ID" value="CAB3754305.1"/>
    <property type="molecule type" value="Genomic_DNA"/>
</dbReference>
<protein>
    <submittedName>
        <fullName evidence="3">Uncharacterized protein</fullName>
    </submittedName>
</protein>
<feature type="region of interest" description="Disordered" evidence="1">
    <location>
        <begin position="153"/>
        <end position="175"/>
    </location>
</feature>
<dbReference type="Proteomes" id="UP000494363">
    <property type="component" value="Unassembled WGS sequence"/>
</dbReference>
<name>A0A6J5DMT4_9BURK</name>
<keyword evidence="2" id="KW-1133">Transmembrane helix</keyword>
<accession>A0A6J5DMT4</accession>
<keyword evidence="2" id="KW-0472">Membrane</keyword>
<evidence type="ECO:0000256" key="1">
    <source>
        <dbReference type="SAM" id="MobiDB-lite"/>
    </source>
</evidence>
<proteinExistence type="predicted"/>
<feature type="transmembrane region" description="Helical" evidence="2">
    <location>
        <begin position="72"/>
        <end position="95"/>
    </location>
</feature>
<keyword evidence="2" id="KW-0812">Transmembrane</keyword>